<evidence type="ECO:0000313" key="2">
    <source>
        <dbReference type="Proteomes" id="UP001193748"/>
    </source>
</evidence>
<comment type="caution">
    <text evidence="1">The sequence shown here is derived from an EMBL/GenBank/DDBJ whole genome shotgun (WGS) entry which is preliminary data.</text>
</comment>
<proteinExistence type="predicted"/>
<dbReference type="InterPro" id="IPR013078">
    <property type="entry name" value="His_Pase_superF_clade-1"/>
</dbReference>
<organism evidence="1 2">
    <name type="scientific">Clostridium beijerinckii</name>
    <name type="common">Clostridium MP</name>
    <dbReference type="NCBI Taxonomy" id="1520"/>
    <lineage>
        <taxon>Bacteria</taxon>
        <taxon>Bacillati</taxon>
        <taxon>Bacillota</taxon>
        <taxon>Clostridia</taxon>
        <taxon>Eubacteriales</taxon>
        <taxon>Clostridiaceae</taxon>
        <taxon>Clostridium</taxon>
    </lineage>
</organism>
<dbReference type="Pfam" id="PF00300">
    <property type="entry name" value="His_Phos_1"/>
    <property type="match status" value="1"/>
</dbReference>
<name>A0AAX0AWM4_CLOBE</name>
<accession>A0AAX0AWM4</accession>
<reference evidence="1" key="1">
    <citation type="submission" date="2020-05" db="EMBL/GenBank/DDBJ databases">
        <authorList>
            <person name="Brown S."/>
            <person name="Huntemann M."/>
            <person name="Clum A."/>
            <person name="Spunde A."/>
            <person name="Palaniappan K."/>
            <person name="Ritter S."/>
            <person name="Mikhailova N."/>
            <person name="Chen I.-M."/>
            <person name="Stamatis D."/>
            <person name="Reddy T."/>
            <person name="O'Malley R."/>
            <person name="Daum C."/>
            <person name="Shapiro N."/>
            <person name="Ivanova N."/>
            <person name="Kyrpides N."/>
            <person name="Woyke T."/>
        </authorList>
    </citation>
    <scope>NUCLEOTIDE SEQUENCE</scope>
    <source>
        <strain evidence="1">DJ080</strain>
    </source>
</reference>
<protein>
    <submittedName>
        <fullName evidence="1">Broad specificity phosphatase PhoE</fullName>
    </submittedName>
</protein>
<dbReference type="Gene3D" id="3.40.50.1240">
    <property type="entry name" value="Phosphoglycerate mutase-like"/>
    <property type="match status" value="1"/>
</dbReference>
<dbReference type="RefSeq" id="WP_173710332.1">
    <property type="nucleotide sequence ID" value="NZ_JABSWW010000001.1"/>
</dbReference>
<gene>
    <name evidence="1" type="ORF">B0H41_000960</name>
</gene>
<dbReference type="CDD" id="cd07067">
    <property type="entry name" value="HP_PGM_like"/>
    <property type="match status" value="1"/>
</dbReference>
<dbReference type="SUPFAM" id="SSF53254">
    <property type="entry name" value="Phosphoglycerate mutase-like"/>
    <property type="match status" value="1"/>
</dbReference>
<reference evidence="1" key="2">
    <citation type="journal article" date="2022" name="Nat. Biotechnol.">
        <title>Carbon-negative production of acetone and isopropanol by gas fermentation at industrial pilot scale.</title>
        <authorList>
            <person name="Liew F.E."/>
            <person name="Nogle R."/>
            <person name="Abdalla T."/>
            <person name="Rasor B.J."/>
            <person name="Canter C."/>
            <person name="Jensen R.O."/>
            <person name="Wang L."/>
            <person name="Strutz J."/>
            <person name="Chirania P."/>
            <person name="De Tissera S."/>
            <person name="Mueller A.P."/>
            <person name="Ruan Z."/>
            <person name="Gao A."/>
            <person name="Tran L."/>
            <person name="Engle N.L."/>
            <person name="Bromley J.C."/>
            <person name="Daniell J."/>
            <person name="Conrado R."/>
            <person name="Tschaplinski T.J."/>
            <person name="Giannone R.J."/>
            <person name="Hettich R.L."/>
            <person name="Karim A.S."/>
            <person name="Simpson S.D."/>
            <person name="Brown S.D."/>
            <person name="Leang C."/>
            <person name="Jewett M.C."/>
            <person name="Kopke M."/>
        </authorList>
    </citation>
    <scope>NUCLEOTIDE SEQUENCE</scope>
    <source>
        <strain evidence="1">DJ080</strain>
    </source>
</reference>
<dbReference type="InterPro" id="IPR029033">
    <property type="entry name" value="His_PPase_superfam"/>
</dbReference>
<dbReference type="EMBL" id="JABSWW010000001">
    <property type="protein sequence ID" value="NRT87281.1"/>
    <property type="molecule type" value="Genomic_DNA"/>
</dbReference>
<dbReference type="Proteomes" id="UP001193748">
    <property type="component" value="Unassembled WGS sequence"/>
</dbReference>
<dbReference type="AlphaFoldDB" id="A0AAX0AWM4"/>
<evidence type="ECO:0000313" key="1">
    <source>
        <dbReference type="EMBL" id="NRT87281.1"/>
    </source>
</evidence>
<sequence length="153" mass="17184">MSNITTVLLIRHADIDIPDGVVDENSISLNSSGEKRAQDLVNIVEKAPISAVYTSNIHRSIQTAQPIFDRLHSSIEHKKIDSPEKIAEDILSNYKGQNVLVIHHSNTVPEIIQILSNKIVEISGFDDFYIVNIYTSDNNENKYTNVVHLKYGD</sequence>